<proteinExistence type="predicted"/>
<gene>
    <name evidence="1" type="ORF">QAD02_020429</name>
</gene>
<sequence>MNFSLIFSFILTFILELYADPYLNRKIVDTVILFLESFLGNVLLPCLKNDILKIFEGENVFDEALKRIHRCFDEYRLIISNFDSEYKRFKLLRPKGFIEPKEFKLGTELRDTIVGNETILEPHDIWGICIPLRKSLKFFLEIPGMLEKILCFMENLSIQSHIKSSILQGVLWHSKYATVCQDIILTLYVFCDDLECGNPLGSHAGVNKFTAVYVMLACLPPSIAAL</sequence>
<dbReference type="Proteomes" id="UP001239111">
    <property type="component" value="Chromosome 1"/>
</dbReference>
<organism evidence="1 2">
    <name type="scientific">Eretmocerus hayati</name>
    <dbReference type="NCBI Taxonomy" id="131215"/>
    <lineage>
        <taxon>Eukaryota</taxon>
        <taxon>Metazoa</taxon>
        <taxon>Ecdysozoa</taxon>
        <taxon>Arthropoda</taxon>
        <taxon>Hexapoda</taxon>
        <taxon>Insecta</taxon>
        <taxon>Pterygota</taxon>
        <taxon>Neoptera</taxon>
        <taxon>Endopterygota</taxon>
        <taxon>Hymenoptera</taxon>
        <taxon>Apocrita</taxon>
        <taxon>Proctotrupomorpha</taxon>
        <taxon>Chalcidoidea</taxon>
        <taxon>Aphelinidae</taxon>
        <taxon>Aphelininae</taxon>
        <taxon>Eretmocerus</taxon>
    </lineage>
</organism>
<comment type="caution">
    <text evidence="1">The sequence shown here is derived from an EMBL/GenBank/DDBJ whole genome shotgun (WGS) entry which is preliminary data.</text>
</comment>
<protein>
    <submittedName>
        <fullName evidence="1">Uncharacterized protein</fullName>
    </submittedName>
</protein>
<name>A0ACC2PMD5_9HYME</name>
<reference evidence="1" key="1">
    <citation type="submission" date="2023-04" db="EMBL/GenBank/DDBJ databases">
        <title>A chromosome-level genome assembly of the parasitoid wasp Eretmocerus hayati.</title>
        <authorList>
            <person name="Zhong Y."/>
            <person name="Liu S."/>
            <person name="Liu Y."/>
        </authorList>
    </citation>
    <scope>NUCLEOTIDE SEQUENCE</scope>
    <source>
        <strain evidence="1">ZJU_SS_LIU_2023</strain>
    </source>
</reference>
<dbReference type="EMBL" id="CM056741">
    <property type="protein sequence ID" value="KAJ8684636.1"/>
    <property type="molecule type" value="Genomic_DNA"/>
</dbReference>
<accession>A0ACC2PMD5</accession>
<evidence type="ECO:0000313" key="1">
    <source>
        <dbReference type="EMBL" id="KAJ8684636.1"/>
    </source>
</evidence>
<evidence type="ECO:0000313" key="2">
    <source>
        <dbReference type="Proteomes" id="UP001239111"/>
    </source>
</evidence>
<keyword evidence="2" id="KW-1185">Reference proteome</keyword>